<dbReference type="Proteomes" id="UP001193501">
    <property type="component" value="Unassembled WGS sequence"/>
</dbReference>
<dbReference type="RefSeq" id="WP_168775388.1">
    <property type="nucleotide sequence ID" value="NZ_JAABNR010000012.1"/>
</dbReference>
<keyword evidence="1" id="KW-1133">Transmembrane helix</keyword>
<sequence>MNWRGFGPPVPFVRPWEAARMALGLALGLTVAQIGMGLVAGDPWGQPWLIAPFGASAVLIFGVPASPLAQPWTVVVGNAVSGLVALGVMALGLPVVASAILAAALAVACMGLLRATHPPGGAVALALVLAGTPDLWFWASRVVLGSCLLVAVGVFWNPMTGKLYPFRHAKG</sequence>
<keyword evidence="1" id="KW-0812">Transmembrane</keyword>
<protein>
    <recommendedName>
        <fullName evidence="2">HPP transmembrane region domain-containing protein</fullName>
    </recommendedName>
</protein>
<dbReference type="PANTHER" id="PTHR33741:SF5">
    <property type="entry name" value="TRANSMEMBRANE PROTEIN DDB_G0269096-RELATED"/>
    <property type="match status" value="1"/>
</dbReference>
<feature type="domain" description="HPP transmembrane region" evidence="2">
    <location>
        <begin position="14"/>
        <end position="165"/>
    </location>
</feature>
<keyword evidence="4" id="KW-1185">Reference proteome</keyword>
<feature type="transmembrane region" description="Helical" evidence="1">
    <location>
        <begin position="20"/>
        <end position="41"/>
    </location>
</feature>
<evidence type="ECO:0000313" key="3">
    <source>
        <dbReference type="EMBL" id="NBZ88569.1"/>
    </source>
</evidence>
<proteinExistence type="predicted"/>
<dbReference type="EMBL" id="JAABNR010000012">
    <property type="protein sequence ID" value="NBZ88569.1"/>
    <property type="molecule type" value="Genomic_DNA"/>
</dbReference>
<feature type="transmembrane region" description="Helical" evidence="1">
    <location>
        <begin position="48"/>
        <end position="66"/>
    </location>
</feature>
<name>A0AAE4YAX0_9RHOB</name>
<organism evidence="3 4">
    <name type="scientific">Stagnihabitans tardus</name>
    <dbReference type="NCBI Taxonomy" id="2699202"/>
    <lineage>
        <taxon>Bacteria</taxon>
        <taxon>Pseudomonadati</taxon>
        <taxon>Pseudomonadota</taxon>
        <taxon>Alphaproteobacteria</taxon>
        <taxon>Rhodobacterales</taxon>
        <taxon>Paracoccaceae</taxon>
        <taxon>Stagnihabitans</taxon>
    </lineage>
</organism>
<keyword evidence="1" id="KW-0472">Membrane</keyword>
<evidence type="ECO:0000256" key="1">
    <source>
        <dbReference type="SAM" id="Phobius"/>
    </source>
</evidence>
<gene>
    <name evidence="3" type="ORF">GV832_13325</name>
</gene>
<dbReference type="PANTHER" id="PTHR33741">
    <property type="entry name" value="TRANSMEMBRANE PROTEIN DDB_G0269096-RELATED"/>
    <property type="match status" value="1"/>
</dbReference>
<feature type="transmembrane region" description="Helical" evidence="1">
    <location>
        <begin position="135"/>
        <end position="157"/>
    </location>
</feature>
<evidence type="ECO:0000313" key="4">
    <source>
        <dbReference type="Proteomes" id="UP001193501"/>
    </source>
</evidence>
<accession>A0AAE4YAX0</accession>
<reference evidence="3" key="1">
    <citation type="submission" date="2020-01" db="EMBL/GenBank/DDBJ databases">
        <authorList>
            <person name="Chen W.-M."/>
        </authorList>
    </citation>
    <scope>NUCLEOTIDE SEQUENCE</scope>
    <source>
        <strain evidence="3">CYK-10</strain>
    </source>
</reference>
<dbReference type="AlphaFoldDB" id="A0AAE4YAX0"/>
<evidence type="ECO:0000259" key="2">
    <source>
        <dbReference type="Pfam" id="PF04982"/>
    </source>
</evidence>
<comment type="caution">
    <text evidence="3">The sequence shown here is derived from an EMBL/GenBank/DDBJ whole genome shotgun (WGS) entry which is preliminary data.</text>
</comment>
<dbReference type="Pfam" id="PF04982">
    <property type="entry name" value="TM_HPP"/>
    <property type="match status" value="1"/>
</dbReference>
<dbReference type="InterPro" id="IPR058581">
    <property type="entry name" value="TM_HPP"/>
</dbReference>
<dbReference type="InterPro" id="IPR007065">
    <property type="entry name" value="HPP"/>
</dbReference>